<dbReference type="InterPro" id="IPR036628">
    <property type="entry name" value="Clp_N_dom_sf"/>
</dbReference>
<dbReference type="PROSITE" id="PS50082">
    <property type="entry name" value="WD_REPEATS_2"/>
    <property type="match status" value="1"/>
</dbReference>
<dbReference type="PROSITE" id="PS51903">
    <property type="entry name" value="CLP_R"/>
    <property type="match status" value="3"/>
</dbReference>
<feature type="repeat" description="WD" evidence="3">
    <location>
        <begin position="1726"/>
        <end position="1760"/>
    </location>
</feature>
<feature type="compositionally biased region" description="Low complexity" evidence="5">
    <location>
        <begin position="318"/>
        <end position="331"/>
    </location>
</feature>
<dbReference type="SUPFAM" id="SSF50969">
    <property type="entry name" value="YVTN repeat-like/Quinoprotein amine dehydrogenase"/>
    <property type="match status" value="1"/>
</dbReference>
<gene>
    <name evidence="7" type="ORF">DPM19_20155</name>
</gene>
<reference evidence="7 8" key="1">
    <citation type="submission" date="2018-06" db="EMBL/GenBank/DDBJ databases">
        <title>Actinomadura craniellae sp. nov. isolated from marine sponge Craniella sp.</title>
        <authorList>
            <person name="Li L."/>
            <person name="Xu Q.H."/>
            <person name="Lin H.W."/>
            <person name="Lu Y.H."/>
        </authorList>
    </citation>
    <scope>NUCLEOTIDE SEQUENCE [LARGE SCALE GENOMIC DNA]</scope>
    <source>
        <strain evidence="7 8">LHW63021</strain>
    </source>
</reference>
<dbReference type="GO" id="GO:0005524">
    <property type="term" value="F:ATP binding"/>
    <property type="evidence" value="ECO:0007669"/>
    <property type="project" value="UniProtKB-KW"/>
</dbReference>
<dbReference type="PANTHER" id="PTHR47016">
    <property type="entry name" value="ATP-DEPENDENT CLP PROTEASE ATP-BINDING SUBUNIT CLPT1, CHLOROPLASTIC"/>
    <property type="match status" value="1"/>
</dbReference>
<feature type="region of interest" description="Disordered" evidence="5">
    <location>
        <begin position="749"/>
        <end position="794"/>
    </location>
</feature>
<dbReference type="InterPro" id="IPR044217">
    <property type="entry name" value="CLPT1/2"/>
</dbReference>
<feature type="region of interest" description="Disordered" evidence="5">
    <location>
        <begin position="302"/>
        <end position="344"/>
    </location>
</feature>
<keyword evidence="3" id="KW-0853">WD repeat</keyword>
<dbReference type="InterPro" id="IPR001680">
    <property type="entry name" value="WD40_rpt"/>
</dbReference>
<dbReference type="SMART" id="SM00382">
    <property type="entry name" value="AAA"/>
    <property type="match status" value="2"/>
</dbReference>
<dbReference type="Gene3D" id="1.10.8.60">
    <property type="match status" value="1"/>
</dbReference>
<dbReference type="Gene3D" id="3.40.50.1460">
    <property type="match status" value="1"/>
</dbReference>
<feature type="domain" description="Clp R" evidence="6">
    <location>
        <begin position="343"/>
        <end position="485"/>
    </location>
</feature>
<accession>A0A365H2Y2</accession>
<dbReference type="Gene3D" id="2.130.10.10">
    <property type="entry name" value="YVTN repeat-like/Quinoprotein amine dehydrogenase"/>
    <property type="match status" value="2"/>
</dbReference>
<dbReference type="InterPro" id="IPR041546">
    <property type="entry name" value="ClpA/ClpB_AAA_lid"/>
</dbReference>
<evidence type="ECO:0000259" key="6">
    <source>
        <dbReference type="PROSITE" id="PS51903"/>
    </source>
</evidence>
<dbReference type="Proteomes" id="UP000251891">
    <property type="component" value="Unassembled WGS sequence"/>
</dbReference>
<dbReference type="EMBL" id="QLYX01000009">
    <property type="protein sequence ID" value="RAY13388.1"/>
    <property type="molecule type" value="Genomic_DNA"/>
</dbReference>
<dbReference type="SUPFAM" id="SSF52540">
    <property type="entry name" value="P-loop containing nucleoside triphosphate hydrolases"/>
    <property type="match status" value="2"/>
</dbReference>
<organism evidence="7 8">
    <name type="scientific">Actinomadura craniellae</name>
    <dbReference type="NCBI Taxonomy" id="2231787"/>
    <lineage>
        <taxon>Bacteria</taxon>
        <taxon>Bacillati</taxon>
        <taxon>Actinomycetota</taxon>
        <taxon>Actinomycetes</taxon>
        <taxon>Streptosporangiales</taxon>
        <taxon>Thermomonosporaceae</taxon>
        <taxon>Actinomadura</taxon>
    </lineage>
</organism>
<feature type="domain" description="Clp R" evidence="6">
    <location>
        <begin position="159"/>
        <end position="301"/>
    </location>
</feature>
<dbReference type="InterPro" id="IPR027417">
    <property type="entry name" value="P-loop_NTPase"/>
</dbReference>
<feature type="domain" description="Clp R" evidence="6">
    <location>
        <begin position="2"/>
        <end position="144"/>
    </location>
</feature>
<evidence type="ECO:0000256" key="4">
    <source>
        <dbReference type="PROSITE-ProRule" id="PRU01251"/>
    </source>
</evidence>
<evidence type="ECO:0000313" key="7">
    <source>
        <dbReference type="EMBL" id="RAY13388.1"/>
    </source>
</evidence>
<evidence type="ECO:0000256" key="3">
    <source>
        <dbReference type="PROSITE-ProRule" id="PRU00221"/>
    </source>
</evidence>
<dbReference type="InterPro" id="IPR011044">
    <property type="entry name" value="Quino_amine_DH_bsu"/>
</dbReference>
<dbReference type="Gene3D" id="3.40.50.300">
    <property type="entry name" value="P-loop containing nucleotide triphosphate hydrolases"/>
    <property type="match status" value="1"/>
</dbReference>
<evidence type="ECO:0000256" key="5">
    <source>
        <dbReference type="SAM" id="MobiDB-lite"/>
    </source>
</evidence>
<keyword evidence="2" id="KW-0067">ATP-binding</keyword>
<dbReference type="SMART" id="SM00320">
    <property type="entry name" value="WD40"/>
    <property type="match status" value="4"/>
</dbReference>
<dbReference type="Gene3D" id="1.10.1780.10">
    <property type="entry name" value="Clp, N-terminal domain"/>
    <property type="match status" value="3"/>
</dbReference>
<comment type="caution">
    <text evidence="7">The sequence shown here is derived from an EMBL/GenBank/DDBJ whole genome shotgun (WGS) entry which is preliminary data.</text>
</comment>
<protein>
    <recommendedName>
        <fullName evidence="6">Clp R domain-containing protein</fullName>
    </recommendedName>
</protein>
<dbReference type="Pfam" id="PF17871">
    <property type="entry name" value="AAA_lid_9"/>
    <property type="match status" value="1"/>
</dbReference>
<evidence type="ECO:0000256" key="2">
    <source>
        <dbReference type="ARBA" id="ARBA00022840"/>
    </source>
</evidence>
<name>A0A365H2Y2_9ACTN</name>
<dbReference type="FunFam" id="1.10.1780.10:FF:000001">
    <property type="entry name" value="ATP-dependent Clp protease ATP-binding subunit"/>
    <property type="match status" value="1"/>
</dbReference>
<dbReference type="InterPro" id="IPR003593">
    <property type="entry name" value="AAA+_ATPase"/>
</dbReference>
<evidence type="ECO:0000256" key="1">
    <source>
        <dbReference type="ARBA" id="ARBA00022741"/>
    </source>
</evidence>
<keyword evidence="8" id="KW-1185">Reference proteome</keyword>
<sequence length="2060" mass="217856">MFERFTDRARRVVSLTQEETKALGHGLMGTEHLLLGLIREGEGIAATALGSLGIDLETVRRQVAQVGGQDRQKASGHIPFTPRAKKVLELSPREAQLLGHNYIGTEHILLGLLREGEGGAVQILANLGFRLDQVRQQVMRLISGKQATGATGRSAAVPFERFTDRARRAVVLAQEEARPFNHDYIGTEHVLLGLIREGEGVAARALESLDISLEAVRRQIEEIIGPGQQAPTGHIPFTPRAKKVLELSVHEAQLLGHDRIGTEHVLLGLVREGEGVAAQILVKLGAGLDRVRQQVVRLLHDHQGGEPAAVGRPSESSAHAGGTTTRTAPTAVFPPPAPAADPAGRFTDRALHVSALAQEEARALQHNYVGTEHILLGLIREGEGVAARALESLDIGLEAVRRQVKEIIGLGQQAPTGHLSFTPRAKKLVELSQSEAQRLGHGHVEPVHLLLGLVREGEGVAAQILVRLGTDLDRIRSRTHSMMYWHRPEHVPDWTAPAGPPARPTGDLVQAAREGRLWPVIGRHDEIDQLVLQAGAPIILVGERGTGRTAVVEGLAHQIAAGRVSGGVYRFAAGEAAPGAGRWDDVHRIVAGLRPSKILRLFIEDEIEHPGDEDPPDDPGLRRLLDDARVRLVRATTPAAYERLRVSTGLDSRFFVVKVAPPDPTLVAEMLRAARPRYEEHHGISITDDALTAAARFADRNLPGSAFALLDTALATVQRARSTAPGPDSPDLVTENLILEIVAGTRGVPAAEPASPDAPTGPAAIPDRPAPNRSDWENPATVRSAPVPAPEPGAPPGVGRALCVGVGSAPDPGRELPYAAELADRLRTALTGLGYECAPAPEAEPSAAALGTAVHEHIDAAAPGEVLVVHVIAHGERSNETGKLYVVGADGQTHRLAQVEDWLVSVQDGARTPTLFLLDLCYAGTAARLPWQARVAAGGARAWVIAACAPDRAAFDGRLTRAAADVLGALAAGTLDIDPSLEHAPFTTIARTIGQEVKRLGEESDGDPQQVTGSLIDLTSDLPEQPFFRNPGYAPNPARRARAEVDTGVGPFLDDVDEALDAAHFYERAVGHRRLGDQAALGCFSGRRDELRSLVPWMHGFEPGAIRMVTGSPGVGKSALLGVLVCAAHPRLRAPTEGVWRHVEMAPWPIEHLAAVHARQRDLAEIAASLARQLGLDAEPAALVAGVAAQDRPPVVVLDALDEAIGPAEVMDALLLPLARAVRPDGEPACRLLVGTRRWGFEELLREAERAGGLLDLDGVDRTVLTGELEDYVQKLLRPHPDYRDRGGVRGAFATEVARTLGAPVPAGEERWGEFLVAGLYTHHVTTAAGDPMPSPERAAELGREVPRTLPGVFELDLTGRTDTRWLRPLLTALAYARGEGMPAALAARCVPVSGGDAPTRGQVAAALDAARFYLRRSTDTDGTTLYRLFHAGLAEHLRDRREAGTSRRDAEAALLAALLAPLGAAGGGHRWDLAEPYLRRHAIEHAISAGTPETLLDDAEFLIHADPGLQALLAGADLPAATRFRDLVETVDAADPPARREALALALARAGQSVLAERVAAPPHGPPLPWRPVWTVDRPSSGAVPAAELTAVPLAEPRNGGAAAIALGDLRGRPVMAAAVGGLLRLTDVRTGERLASFSPGIPFTQVAIGRVRGCPAIVVAGSGLAGWWDPAVPDRLNGYGNVLGQPTALATGVLDDRSVAVTGESDGSVRLWNLFTLIPLGEPIAGHAGPVTAAAIARVGDRVLAITAGEDAMIRFWDPVTGASQGAGLQTGSPLRSLAVHEAGDRSAVAGTDGRGALRLWDLTSGAEVAAPLVSDVGATRLLAADPSRERLLTADPEGRERLWWWGPARRLPSVAVLEGPGWYTVVTTNASSRGVARELRTGTALPSPGRDHYVEVRPVGVGGRALAALRRRDGSRWLWDPVRPALVPAEGWAGAPVTEAPVGSPAAVVVAAGRLVQVTGAADGTLHRLDLAAGDAIGDPVPGHPAAVTALCAAEFGGRSVVVSGDALGGLWTWDVATWRRADPLQVPGEVLGLWPAGTGYLLVDTPDELLCFRYGG</sequence>
<dbReference type="Pfam" id="PF02861">
    <property type="entry name" value="Clp_N"/>
    <property type="match status" value="3"/>
</dbReference>
<dbReference type="SUPFAM" id="SSF81923">
    <property type="entry name" value="Double Clp-N motif"/>
    <property type="match status" value="4"/>
</dbReference>
<keyword evidence="4" id="KW-0677">Repeat</keyword>
<dbReference type="OrthoDB" id="218695at2"/>
<dbReference type="InterPro" id="IPR004176">
    <property type="entry name" value="Clp_R_N"/>
</dbReference>
<keyword evidence="1" id="KW-0547">Nucleotide-binding</keyword>
<proteinExistence type="predicted"/>
<dbReference type="PANTHER" id="PTHR47016:SF5">
    <property type="entry name" value="CLP DOMAIN SUPERFAMILY PROTEIN"/>
    <property type="match status" value="1"/>
</dbReference>
<evidence type="ECO:0000313" key="8">
    <source>
        <dbReference type="Proteomes" id="UP000251891"/>
    </source>
</evidence>
<dbReference type="InterPro" id="IPR015943">
    <property type="entry name" value="WD40/YVTN_repeat-like_dom_sf"/>
</dbReference>